<sequence length="69" mass="7842">MALQLPYMDAQVDSLRNTFADGYVEQAMFYVNTVDCVTYNRSKRGNFIPWLPGAGLRGAALSRRLFNHL</sequence>
<reference evidence="1" key="1">
    <citation type="submission" date="2023-10" db="EMBL/GenBank/DDBJ databases">
        <authorList>
            <person name="Domelevo Entfellner J.-B."/>
        </authorList>
    </citation>
    <scope>NUCLEOTIDE SEQUENCE</scope>
</reference>
<gene>
    <name evidence="1" type="ORF">AYBTSS11_LOCUS22859</name>
</gene>
<keyword evidence="2" id="KW-1185">Reference proteome</keyword>
<protein>
    <submittedName>
        <fullName evidence="1">Uncharacterized protein</fullName>
    </submittedName>
</protein>
<evidence type="ECO:0000313" key="2">
    <source>
        <dbReference type="Proteomes" id="UP001189624"/>
    </source>
</evidence>
<dbReference type="EMBL" id="OY731405">
    <property type="protein sequence ID" value="CAJ1970866.1"/>
    <property type="molecule type" value="Genomic_DNA"/>
</dbReference>
<proteinExistence type="predicted"/>
<dbReference type="Gramene" id="rna-AYBTSS11_LOCUS22859">
    <property type="protein sequence ID" value="CAJ1970866.1"/>
    <property type="gene ID" value="gene-AYBTSS11_LOCUS22859"/>
</dbReference>
<dbReference type="Proteomes" id="UP001189624">
    <property type="component" value="Chromosome 8"/>
</dbReference>
<dbReference type="AlphaFoldDB" id="A0AA86VMY3"/>
<organism evidence="1 2">
    <name type="scientific">Sphenostylis stenocarpa</name>
    <dbReference type="NCBI Taxonomy" id="92480"/>
    <lineage>
        <taxon>Eukaryota</taxon>
        <taxon>Viridiplantae</taxon>
        <taxon>Streptophyta</taxon>
        <taxon>Embryophyta</taxon>
        <taxon>Tracheophyta</taxon>
        <taxon>Spermatophyta</taxon>
        <taxon>Magnoliopsida</taxon>
        <taxon>eudicotyledons</taxon>
        <taxon>Gunneridae</taxon>
        <taxon>Pentapetalae</taxon>
        <taxon>rosids</taxon>
        <taxon>fabids</taxon>
        <taxon>Fabales</taxon>
        <taxon>Fabaceae</taxon>
        <taxon>Papilionoideae</taxon>
        <taxon>50 kb inversion clade</taxon>
        <taxon>NPAAA clade</taxon>
        <taxon>indigoferoid/millettioid clade</taxon>
        <taxon>Phaseoleae</taxon>
        <taxon>Sphenostylis</taxon>
    </lineage>
</organism>
<evidence type="ECO:0000313" key="1">
    <source>
        <dbReference type="EMBL" id="CAJ1970866.1"/>
    </source>
</evidence>
<accession>A0AA86VMY3</accession>
<name>A0AA86VMY3_9FABA</name>